<dbReference type="OrthoDB" id="203178at2157"/>
<evidence type="ECO:0000313" key="18">
    <source>
        <dbReference type="EMBL" id="MBP1922873.1"/>
    </source>
</evidence>
<dbReference type="PROSITE" id="PS51217">
    <property type="entry name" value="UVRD_HELICASE_CTER"/>
    <property type="match status" value="1"/>
</dbReference>
<dbReference type="SUPFAM" id="SSF52980">
    <property type="entry name" value="Restriction endonuclease-like"/>
    <property type="match status" value="1"/>
</dbReference>
<dbReference type="GO" id="GO:0000725">
    <property type="term" value="P:recombinational repair"/>
    <property type="evidence" value="ECO:0007669"/>
    <property type="project" value="TreeGrafter"/>
</dbReference>
<dbReference type="PANTHER" id="PTHR11070">
    <property type="entry name" value="UVRD / RECB / PCRA DNA HELICASE FAMILY MEMBER"/>
    <property type="match status" value="1"/>
</dbReference>
<dbReference type="AlphaFoldDB" id="A0A8T4GFG9"/>
<feature type="domain" description="UvrD-like helicase C-terminal" evidence="17">
    <location>
        <begin position="435"/>
        <end position="753"/>
    </location>
</feature>
<proteinExistence type="predicted"/>
<gene>
    <name evidence="18" type="ORF">J2751_001889</name>
</gene>
<dbReference type="EMBL" id="JAGGKQ010000013">
    <property type="protein sequence ID" value="MBP1922873.1"/>
    <property type="molecule type" value="Genomic_DNA"/>
</dbReference>
<sequence length="1250" mass="139222">MTGRISAIPPLETRGSVSLKGPQQTVFDRFHDPQYGRVCVNAGAGTGKTMTMIRTVAQAVVAEDDAGRDPFDQILLTTFSNDAAHELKTRLKTQLREHDAVTTDQLSDAVWRNIETNADIGTIDGFLQGLLEEIAVDIGVPASFEIRDSVTESDLIDTVFDAVRGDCPSELRQLRDAFPPTDDQPAGYRDLVVQIQQKCREYCWTPAKATRHLRKSLTEMHAGHDRPATIDDVQEILESLVPNPSMLSDTDDDALAQLLVHVQETYENTAAVIDAFSVVLESFERHYDRLTLETGALSHTDVTFLLVRELDGDAHGLDGRLPSAVADRWRDSLASRYQYVFVDEVQDTSYAQCQVLSHVIRNDAHQTQVLLIGDVKQSIYEWRSAEPEIFGDVIDAAQRADNLRDRDVEPSVVDDHFGIRGLTHVPLTLNFRSHPDIIAAANRLFSHVFSHPSLGGMGDIDIAYEPLDAFRDDGDANQARVHAMDFSGNTTRDDWVRVETERIASTIATIVDPDDDPPVRVDPYTKSEASTPVPPDPGDITLLFRSRSRMEEYATALRDRGLRAAVDASDDLFETTEIKLIIDILEWFANPHSRPSLLRILRSPLVAVSDETLRTVPRFNGSVQALLDDWPERLPSDDRDRIAGLVALRDDLRWSREEAKSDLVHKILRHSGFETVLLTNPKAIREYGNLWTLTELIDQWEEDELLAYRELVDRLTTLRDLTPQNQPDFTVAPIASEENDDAVVLTTVHASKGREFPVVFLVDLLNRLNFPRSQLNRLVCSRRDGLAIRPQPGDTPFPEGLDMDSPDDDGVWLGTDRSNGPIATATGPIWLSDERTDDGQFQYGNQLNRHLEREVAESWRNLYVAFTRAADHVFFGLCTDQIYHGEYTTWMAPMRDVFFPDTDAPTGTVELTPTDDRLDDRAGHSTASTGSHDPFTLGIDDVPLNATPRVSQDREPLPAVDEFLAGTPETDTIDALPLRPQSLTATAVHDLLSCPRRYQYEHVQDVTPMSPPREQDISPPAGLAPAEWGTVVHDVLEAHVVAGRDLDTELAAVRTRHGEEVVDELTDTVIPNFDATDTGTRLQASVADGDILAEETFDVTHDLGETTTLIRGDIDLLYRWDGGWHIVDYKTGGVRSDAEYATGRYKTQLQAYAWLLTNLYDINVTSAHLIYVHDGGTTHDVAVDHATFDAALNRVTKQLSLTRNENGRIMLATTPSPDPDDHPDRAALDETTRCGSCPYGQSKGGPCRFG</sequence>
<dbReference type="GO" id="GO:0009338">
    <property type="term" value="C:exodeoxyribonuclease V complex"/>
    <property type="evidence" value="ECO:0007669"/>
    <property type="project" value="TreeGrafter"/>
</dbReference>
<name>A0A8T4GFG9_9EURY</name>
<dbReference type="Gene3D" id="1.10.486.10">
    <property type="entry name" value="PCRA, domain 4"/>
    <property type="match status" value="1"/>
</dbReference>
<comment type="caution">
    <text evidence="18">The sequence shown here is derived from an EMBL/GenBank/DDBJ whole genome shotgun (WGS) entry which is preliminary data.</text>
</comment>
<keyword evidence="10" id="KW-0413">Isomerase</keyword>
<protein>
    <recommendedName>
        <fullName evidence="12">DNA 3'-5' helicase</fullName>
        <ecNumber evidence="12">5.6.2.4</ecNumber>
    </recommendedName>
</protein>
<dbReference type="InterPro" id="IPR014016">
    <property type="entry name" value="UvrD-like_ATP-bd"/>
</dbReference>
<evidence type="ECO:0000256" key="8">
    <source>
        <dbReference type="ARBA" id="ARBA00023125"/>
    </source>
</evidence>
<feature type="region of interest" description="Disordered" evidence="15">
    <location>
        <begin position="905"/>
        <end position="957"/>
    </location>
</feature>
<keyword evidence="9" id="KW-0234">DNA repair</keyword>
<feature type="compositionally biased region" description="Basic and acidic residues" evidence="15">
    <location>
        <begin position="914"/>
        <end position="923"/>
    </location>
</feature>
<dbReference type="InterPro" id="IPR038726">
    <property type="entry name" value="PDDEXK_AddAB-type"/>
</dbReference>
<evidence type="ECO:0000256" key="10">
    <source>
        <dbReference type="ARBA" id="ARBA00023235"/>
    </source>
</evidence>
<feature type="binding site" evidence="14">
    <location>
        <begin position="42"/>
        <end position="49"/>
    </location>
    <ligand>
        <name>ATP</name>
        <dbReference type="ChEBI" id="CHEBI:30616"/>
    </ligand>
</feature>
<evidence type="ECO:0000256" key="11">
    <source>
        <dbReference type="ARBA" id="ARBA00034617"/>
    </source>
</evidence>
<organism evidence="18 19">
    <name type="scientific">Halorubrum alkaliphilum</name>
    <dbReference type="NCBI Taxonomy" id="261290"/>
    <lineage>
        <taxon>Archaea</taxon>
        <taxon>Methanobacteriati</taxon>
        <taxon>Methanobacteriota</taxon>
        <taxon>Stenosarchaea group</taxon>
        <taxon>Halobacteria</taxon>
        <taxon>Halobacteriales</taxon>
        <taxon>Haloferacaceae</taxon>
        <taxon>Halorubrum</taxon>
    </lineage>
</organism>
<dbReference type="InterPro" id="IPR014017">
    <property type="entry name" value="DNA_helicase_UvrD-like_C"/>
</dbReference>
<evidence type="ECO:0000256" key="9">
    <source>
        <dbReference type="ARBA" id="ARBA00023204"/>
    </source>
</evidence>
<evidence type="ECO:0000256" key="1">
    <source>
        <dbReference type="ARBA" id="ARBA00022722"/>
    </source>
</evidence>
<evidence type="ECO:0000256" key="12">
    <source>
        <dbReference type="ARBA" id="ARBA00034808"/>
    </source>
</evidence>
<keyword evidence="1" id="KW-0540">Nuclease</keyword>
<dbReference type="Gene3D" id="3.40.50.300">
    <property type="entry name" value="P-loop containing nucleotide triphosphate hydrolases"/>
    <property type="match status" value="4"/>
</dbReference>
<dbReference type="InterPro" id="IPR000212">
    <property type="entry name" value="DNA_helicase_UvrD/REP"/>
</dbReference>
<dbReference type="GO" id="GO:0043138">
    <property type="term" value="F:3'-5' DNA helicase activity"/>
    <property type="evidence" value="ECO:0007669"/>
    <property type="project" value="UniProtKB-EC"/>
</dbReference>
<evidence type="ECO:0000256" key="3">
    <source>
        <dbReference type="ARBA" id="ARBA00022763"/>
    </source>
</evidence>
<dbReference type="GO" id="GO:0003677">
    <property type="term" value="F:DNA binding"/>
    <property type="evidence" value="ECO:0007669"/>
    <property type="project" value="UniProtKB-KW"/>
</dbReference>
<keyword evidence="5 14" id="KW-0347">Helicase</keyword>
<dbReference type="Gene3D" id="3.90.320.10">
    <property type="match status" value="1"/>
</dbReference>
<dbReference type="EC" id="5.6.2.4" evidence="12"/>
<evidence type="ECO:0000256" key="14">
    <source>
        <dbReference type="PROSITE-ProRule" id="PRU00560"/>
    </source>
</evidence>
<keyword evidence="8" id="KW-0238">DNA-binding</keyword>
<keyword evidence="6" id="KW-0269">Exonuclease</keyword>
<dbReference type="GO" id="GO:0005524">
    <property type="term" value="F:ATP binding"/>
    <property type="evidence" value="ECO:0007669"/>
    <property type="project" value="UniProtKB-UniRule"/>
</dbReference>
<evidence type="ECO:0000256" key="4">
    <source>
        <dbReference type="ARBA" id="ARBA00022801"/>
    </source>
</evidence>
<dbReference type="SUPFAM" id="SSF52540">
    <property type="entry name" value="P-loop containing nucleoside triphosphate hydrolases"/>
    <property type="match status" value="1"/>
</dbReference>
<dbReference type="Pfam" id="PF00580">
    <property type="entry name" value="UvrD-helicase"/>
    <property type="match status" value="1"/>
</dbReference>
<dbReference type="Proteomes" id="UP000823588">
    <property type="component" value="Unassembled WGS sequence"/>
</dbReference>
<accession>A0A8T4GFG9</accession>
<evidence type="ECO:0000256" key="5">
    <source>
        <dbReference type="ARBA" id="ARBA00022806"/>
    </source>
</evidence>
<evidence type="ECO:0000256" key="2">
    <source>
        <dbReference type="ARBA" id="ARBA00022741"/>
    </source>
</evidence>
<evidence type="ECO:0000256" key="6">
    <source>
        <dbReference type="ARBA" id="ARBA00022839"/>
    </source>
</evidence>
<dbReference type="RefSeq" id="WP_209485442.1">
    <property type="nucleotide sequence ID" value="NZ_JAGGKQ010000013.1"/>
</dbReference>
<dbReference type="InterPro" id="IPR027417">
    <property type="entry name" value="P-loop_NTPase"/>
</dbReference>
<dbReference type="PROSITE" id="PS51198">
    <property type="entry name" value="UVRD_HELICASE_ATP_BIND"/>
    <property type="match status" value="1"/>
</dbReference>
<reference evidence="18" key="1">
    <citation type="submission" date="2021-03" db="EMBL/GenBank/DDBJ databases">
        <title>Genomic Encyclopedia of Type Strains, Phase IV (KMG-IV): sequencing the most valuable type-strain genomes for metagenomic binning, comparative biology and taxonomic classification.</title>
        <authorList>
            <person name="Goeker M."/>
        </authorList>
    </citation>
    <scope>NUCLEOTIDE SEQUENCE</scope>
    <source>
        <strain evidence="18">DSM 23564</strain>
    </source>
</reference>
<dbReference type="InterPro" id="IPR011335">
    <property type="entry name" value="Restrct_endonuc-II-like"/>
</dbReference>
<feature type="domain" description="UvrD-like helicase ATP-binding" evidence="16">
    <location>
        <begin position="21"/>
        <end position="434"/>
    </location>
</feature>
<evidence type="ECO:0000256" key="7">
    <source>
        <dbReference type="ARBA" id="ARBA00022840"/>
    </source>
</evidence>
<dbReference type="GO" id="GO:0004527">
    <property type="term" value="F:exonuclease activity"/>
    <property type="evidence" value="ECO:0007669"/>
    <property type="project" value="UniProtKB-KW"/>
</dbReference>
<comment type="catalytic activity">
    <reaction evidence="11">
        <text>Couples ATP hydrolysis with the unwinding of duplex DNA by translocating in the 3'-5' direction.</text>
        <dbReference type="EC" id="5.6.2.4"/>
    </reaction>
</comment>
<keyword evidence="3" id="KW-0227">DNA damage</keyword>
<dbReference type="GO" id="GO:0005829">
    <property type="term" value="C:cytosol"/>
    <property type="evidence" value="ECO:0007669"/>
    <property type="project" value="TreeGrafter"/>
</dbReference>
<evidence type="ECO:0000259" key="16">
    <source>
        <dbReference type="PROSITE" id="PS51198"/>
    </source>
</evidence>
<comment type="catalytic activity">
    <reaction evidence="13">
        <text>ATP + H2O = ADP + phosphate + H(+)</text>
        <dbReference type="Rhea" id="RHEA:13065"/>
        <dbReference type="ChEBI" id="CHEBI:15377"/>
        <dbReference type="ChEBI" id="CHEBI:15378"/>
        <dbReference type="ChEBI" id="CHEBI:30616"/>
        <dbReference type="ChEBI" id="CHEBI:43474"/>
        <dbReference type="ChEBI" id="CHEBI:456216"/>
        <dbReference type="EC" id="5.6.2.4"/>
    </reaction>
</comment>
<evidence type="ECO:0000259" key="17">
    <source>
        <dbReference type="PROSITE" id="PS51217"/>
    </source>
</evidence>
<keyword evidence="19" id="KW-1185">Reference proteome</keyword>
<dbReference type="PANTHER" id="PTHR11070:SF23">
    <property type="entry name" value="RECBCD ENZYME SUBUNIT RECB"/>
    <property type="match status" value="1"/>
</dbReference>
<keyword evidence="4 14" id="KW-0378">Hydrolase</keyword>
<keyword evidence="2 14" id="KW-0547">Nucleotide-binding</keyword>
<evidence type="ECO:0000313" key="19">
    <source>
        <dbReference type="Proteomes" id="UP000823588"/>
    </source>
</evidence>
<keyword evidence="7 14" id="KW-0067">ATP-binding</keyword>
<evidence type="ECO:0000256" key="13">
    <source>
        <dbReference type="ARBA" id="ARBA00048988"/>
    </source>
</evidence>
<dbReference type="Pfam" id="PF13361">
    <property type="entry name" value="UvrD_C"/>
    <property type="match status" value="1"/>
</dbReference>
<dbReference type="Pfam" id="PF12705">
    <property type="entry name" value="PDDEXK_1"/>
    <property type="match status" value="1"/>
</dbReference>
<evidence type="ECO:0000256" key="15">
    <source>
        <dbReference type="SAM" id="MobiDB-lite"/>
    </source>
</evidence>
<dbReference type="InterPro" id="IPR011604">
    <property type="entry name" value="PDDEXK-like_dom_sf"/>
</dbReference>